<dbReference type="PANTHER" id="PTHR33240:SF15">
    <property type="entry name" value="GAG-PRO-LIKE PROTEIN"/>
    <property type="match status" value="1"/>
</dbReference>
<dbReference type="PANTHER" id="PTHR33240">
    <property type="entry name" value="OS08G0508500 PROTEIN"/>
    <property type="match status" value="1"/>
</dbReference>
<name>A0ABC8TM18_9AQUA</name>
<gene>
    <name evidence="1" type="ORF">ILEXP_LOCUS37324</name>
</gene>
<reference evidence="1 2" key="1">
    <citation type="submission" date="2024-02" db="EMBL/GenBank/DDBJ databases">
        <authorList>
            <person name="Vignale AGUSTIN F."/>
            <person name="Sosa J E."/>
            <person name="Modenutti C."/>
        </authorList>
    </citation>
    <scope>NUCLEOTIDE SEQUENCE [LARGE SCALE GENOMIC DNA]</scope>
</reference>
<accession>A0ABC8TM18</accession>
<dbReference type="EMBL" id="CAUOFW020004980">
    <property type="protein sequence ID" value="CAK9167999.1"/>
    <property type="molecule type" value="Genomic_DNA"/>
</dbReference>
<protein>
    <submittedName>
        <fullName evidence="1">Uncharacterized protein</fullName>
    </submittedName>
</protein>
<proteinExistence type="predicted"/>
<dbReference type="Proteomes" id="UP001642360">
    <property type="component" value="Unassembled WGS sequence"/>
</dbReference>
<dbReference type="AlphaFoldDB" id="A0ABC8TM18"/>
<organism evidence="1 2">
    <name type="scientific">Ilex paraguariensis</name>
    <name type="common">yerba mate</name>
    <dbReference type="NCBI Taxonomy" id="185542"/>
    <lineage>
        <taxon>Eukaryota</taxon>
        <taxon>Viridiplantae</taxon>
        <taxon>Streptophyta</taxon>
        <taxon>Embryophyta</taxon>
        <taxon>Tracheophyta</taxon>
        <taxon>Spermatophyta</taxon>
        <taxon>Magnoliopsida</taxon>
        <taxon>eudicotyledons</taxon>
        <taxon>Gunneridae</taxon>
        <taxon>Pentapetalae</taxon>
        <taxon>asterids</taxon>
        <taxon>campanulids</taxon>
        <taxon>Aquifoliales</taxon>
        <taxon>Aquifoliaceae</taxon>
        <taxon>Ilex</taxon>
    </lineage>
</organism>
<evidence type="ECO:0000313" key="2">
    <source>
        <dbReference type="Proteomes" id="UP001642360"/>
    </source>
</evidence>
<keyword evidence="2" id="KW-1185">Reference proteome</keyword>
<evidence type="ECO:0000313" key="1">
    <source>
        <dbReference type="EMBL" id="CAK9167999.1"/>
    </source>
</evidence>
<sequence length="115" mass="13175">MYNNLFHKMGFTQKDLKPVRTPLIGFNSSSILPLEKITLMVHVGIVAVLVEFVVIDSDCLYNAIMGKTWLHMLREAHSFYHQKIKFPTPRGIIEICGDQPSLKSYFYASIKTRGK</sequence>
<comment type="caution">
    <text evidence="1">The sequence shown here is derived from an EMBL/GenBank/DDBJ whole genome shotgun (WGS) entry which is preliminary data.</text>
</comment>